<evidence type="ECO:0000313" key="2">
    <source>
        <dbReference type="Proteomes" id="UP000805193"/>
    </source>
</evidence>
<gene>
    <name evidence="1" type="ORF">HPB47_023157</name>
</gene>
<keyword evidence="2" id="KW-1185">Reference proteome</keyword>
<proteinExistence type="predicted"/>
<name>A0AC60Q8J6_IXOPE</name>
<reference evidence="1 2" key="1">
    <citation type="journal article" date="2020" name="Cell">
        <title>Large-Scale Comparative Analyses of Tick Genomes Elucidate Their Genetic Diversity and Vector Capacities.</title>
        <authorList>
            <consortium name="Tick Genome and Microbiome Consortium (TIGMIC)"/>
            <person name="Jia N."/>
            <person name="Wang J."/>
            <person name="Shi W."/>
            <person name="Du L."/>
            <person name="Sun Y."/>
            <person name="Zhan W."/>
            <person name="Jiang J.F."/>
            <person name="Wang Q."/>
            <person name="Zhang B."/>
            <person name="Ji P."/>
            <person name="Bell-Sakyi L."/>
            <person name="Cui X.M."/>
            <person name="Yuan T.T."/>
            <person name="Jiang B.G."/>
            <person name="Yang W.F."/>
            <person name="Lam T.T."/>
            <person name="Chang Q.C."/>
            <person name="Ding S.J."/>
            <person name="Wang X.J."/>
            <person name="Zhu J.G."/>
            <person name="Ruan X.D."/>
            <person name="Zhao L."/>
            <person name="Wei J.T."/>
            <person name="Ye R.Z."/>
            <person name="Que T.C."/>
            <person name="Du C.H."/>
            <person name="Zhou Y.H."/>
            <person name="Cheng J.X."/>
            <person name="Dai P.F."/>
            <person name="Guo W.B."/>
            <person name="Han X.H."/>
            <person name="Huang E.J."/>
            <person name="Li L.F."/>
            <person name="Wei W."/>
            <person name="Gao Y.C."/>
            <person name="Liu J.Z."/>
            <person name="Shao H.Z."/>
            <person name="Wang X."/>
            <person name="Wang C.C."/>
            <person name="Yang T.C."/>
            <person name="Huo Q.B."/>
            <person name="Li W."/>
            <person name="Chen H.Y."/>
            <person name="Chen S.E."/>
            <person name="Zhou L.G."/>
            <person name="Ni X.B."/>
            <person name="Tian J.H."/>
            <person name="Sheng Y."/>
            <person name="Liu T."/>
            <person name="Pan Y.S."/>
            <person name="Xia L.Y."/>
            <person name="Li J."/>
            <person name="Zhao F."/>
            <person name="Cao W.C."/>
        </authorList>
    </citation>
    <scope>NUCLEOTIDE SEQUENCE [LARGE SCALE GENOMIC DNA]</scope>
    <source>
        <strain evidence="1">Iper-2018</strain>
    </source>
</reference>
<protein>
    <submittedName>
        <fullName evidence="1">Uncharacterized protein</fullName>
    </submittedName>
</protein>
<dbReference type="Proteomes" id="UP000805193">
    <property type="component" value="Unassembled WGS sequence"/>
</dbReference>
<evidence type="ECO:0000313" key="1">
    <source>
        <dbReference type="EMBL" id="KAG0429916.1"/>
    </source>
</evidence>
<comment type="caution">
    <text evidence="1">The sequence shown here is derived from an EMBL/GenBank/DDBJ whole genome shotgun (WGS) entry which is preliminary data.</text>
</comment>
<accession>A0AC60Q8J6</accession>
<sequence length="1252" mass="140253">MCGSFLVSRAVSSTNGGRRKNHPADSSHARFDVTRHLRLTDLANALAYRRHLGSKAKAFRLRVALGHSWVEGPGNGAFEDKVFQVVCTVALDNEATPSKLAVLYAKIARHWCKAGRSPAYRGKLQLLVPDHKHGLPRDWMPYENSIQLTSLSFGTFANLTVFAENFVVHSRSEASGFALKCVFKHDEKVLQVSLDLKHHEICRRMPNTYRLVIAYDSIHRVLIDDCEGSESTTDIFLYVRTIPLLYKRNEQRTVVVTKSTNPELHSFDRALELGCGCHSIWHAKDLGGNAVVKLSFRNKLKVRQIIGPLSRRCNGGTRFQHSAVTTRSVGSSLKDVQRLLDSQVMPHLGYSCCYALKAVLQQGNDAAAQMAMWPDNEREEFVHSILEFAHENEGALEQALFIIRDSIEKGNVVTLHAALPELFHQFRKVHCSDIVPAGSYLIRRLFVTPSRVFFLPPLLFRENRVLRQFNPEYAMRVTFRDDNLQQLSRSLMFHRRRDEMVDAIVGKFLREGVVVGDRRFKFLATSCSQLRDHGAWLYAEDSSGNTVDLIRTWMGDFSGIPNIAKKMARMGQCFSSTMETLKVPLKGDIVQVTPDIVGGQHPVSAKEFSFSDGIGMISASLMEKVCKKVGLAYVPCAIQIRYAGYKGMLCLNPCLQGDKLVLRPSMRKFDCSSSDSLELVKVSAPRLVCLNRPLITILEQLGVPSRVFLCLQQSTVLQCTDALVCEATALQVLSNFGGTSLPFAELVRGGFCLTRDPFVRSLLLIYSSFFLSDGLRSKSRIAVPPNTGRNMLGVLDETQSLEYGEVFVQFTEHGVDDGSCEDDPKLPTTKILVGAVLVTKCPCLHPGDVRKFAAVDVPGLHHVKDCIVFPAKGPRPHPNEMAGSDLDGDEYIVIWEKDLLFPGKNQPAMVFCDHSSLVSSDDSLEEGMVRFICNYIKNDNVGILSNAHLAWADKLPEGIFSKRCLNIAAKISTCIDFAKTGTTSHLTREEKPSVYPDFMEKAGSKDTYRSTRILGHLYRLHRYLDSVLSTNFQSRLAEDVNGVLFELPGWQCYQKTAQESLTLYSSQMERILCQYGIKKMPHSIEGKPATVGGYVLAFLRHLSSAEVAFPSCDFCTWSSSQAHAVTLTALRTYSLLAIFGDLCYLGLTCDPDLHEPIQVVQEGNPVRIQVISPRFREMLNHSEDEVSSLLASWSGVQQVHIKKHFDRSGQINCILVLAVGRDWQRWFLEELLLQPWLAKAIEKRDLEPFLKD</sequence>
<organism evidence="1 2">
    <name type="scientific">Ixodes persulcatus</name>
    <name type="common">Taiga tick</name>
    <dbReference type="NCBI Taxonomy" id="34615"/>
    <lineage>
        <taxon>Eukaryota</taxon>
        <taxon>Metazoa</taxon>
        <taxon>Ecdysozoa</taxon>
        <taxon>Arthropoda</taxon>
        <taxon>Chelicerata</taxon>
        <taxon>Arachnida</taxon>
        <taxon>Acari</taxon>
        <taxon>Parasitiformes</taxon>
        <taxon>Ixodida</taxon>
        <taxon>Ixodoidea</taxon>
        <taxon>Ixodidae</taxon>
        <taxon>Ixodinae</taxon>
        <taxon>Ixodes</taxon>
    </lineage>
</organism>
<dbReference type="EMBL" id="JABSTQ010009369">
    <property type="protein sequence ID" value="KAG0429916.1"/>
    <property type="molecule type" value="Genomic_DNA"/>
</dbReference>